<comment type="pathway">
    <text evidence="2">Cofactor biosynthesis; thiamine diphosphate biosynthesis; thiamine diphosphate from thiamine phosphate: step 1/1.</text>
</comment>
<feature type="binding site" evidence="2">
    <location>
        <position position="42"/>
    </location>
    <ligand>
        <name>Mg(2+)</name>
        <dbReference type="ChEBI" id="CHEBI:18420"/>
        <label>3</label>
    </ligand>
</feature>
<dbReference type="Pfam" id="PF00586">
    <property type="entry name" value="AIRS"/>
    <property type="match status" value="1"/>
</dbReference>
<proteinExistence type="inferred from homology"/>
<dbReference type="STRING" id="370979.SAMN05443663_103310"/>
<protein>
    <recommendedName>
        <fullName evidence="2">Thiamine-monophosphate kinase</fullName>
        <shortName evidence="2">TMP kinase</shortName>
        <shortName evidence="2">Thiamine-phosphate kinase</shortName>
        <ecNumber evidence="2">2.7.4.16</ecNumber>
    </recommendedName>
</protein>
<feature type="binding site" evidence="2">
    <location>
        <position position="42"/>
    </location>
    <ligand>
        <name>Mg(2+)</name>
        <dbReference type="ChEBI" id="CHEBI:18420"/>
        <label>4</label>
    </ligand>
</feature>
<feature type="binding site" evidence="2">
    <location>
        <position position="238"/>
    </location>
    <ligand>
        <name>Mg(2+)</name>
        <dbReference type="ChEBI" id="CHEBI:18420"/>
        <label>3</label>
    </ligand>
</feature>
<comment type="similarity">
    <text evidence="2">Belongs to the thiamine-monophosphate kinase family.</text>
</comment>
<feature type="binding site" evidence="2">
    <location>
        <position position="135"/>
    </location>
    <ligand>
        <name>Mg(2+)</name>
        <dbReference type="ChEBI" id="CHEBI:18420"/>
        <label>1</label>
    </ligand>
</feature>
<dbReference type="OrthoDB" id="9802811at2"/>
<keyword evidence="1 2" id="KW-0784">Thiamine biosynthesis</keyword>
<evidence type="ECO:0000256" key="2">
    <source>
        <dbReference type="HAMAP-Rule" id="MF_02128"/>
    </source>
</evidence>
<feature type="binding site" evidence="2">
    <location>
        <position position="65"/>
    </location>
    <ligand>
        <name>substrate</name>
    </ligand>
</feature>
<comment type="caution">
    <text evidence="2">Lacks conserved residue(s) required for the propagation of feature annotation.</text>
</comment>
<dbReference type="Proteomes" id="UP000184071">
    <property type="component" value="Unassembled WGS sequence"/>
</dbReference>
<evidence type="ECO:0000256" key="1">
    <source>
        <dbReference type="ARBA" id="ARBA00022977"/>
    </source>
</evidence>
<feature type="binding site" evidence="2">
    <location>
        <position position="343"/>
    </location>
    <ligand>
        <name>substrate</name>
    </ligand>
</feature>
<dbReference type="GO" id="GO:0009030">
    <property type="term" value="F:thiamine-phosphate kinase activity"/>
    <property type="evidence" value="ECO:0007669"/>
    <property type="project" value="UniProtKB-UniRule"/>
</dbReference>
<dbReference type="SUPFAM" id="SSF56042">
    <property type="entry name" value="PurM C-terminal domain-like"/>
    <property type="match status" value="1"/>
</dbReference>
<accession>A0A1M5L9A5</accession>
<dbReference type="GO" id="GO:0005524">
    <property type="term" value="F:ATP binding"/>
    <property type="evidence" value="ECO:0007669"/>
    <property type="project" value="UniProtKB-UniRule"/>
</dbReference>
<evidence type="ECO:0000313" key="4">
    <source>
        <dbReference type="EMBL" id="SHG61692.1"/>
    </source>
</evidence>
<feature type="binding site" evidence="2">
    <location>
        <begin position="134"/>
        <end position="135"/>
    </location>
    <ligand>
        <name>ATP</name>
        <dbReference type="ChEBI" id="CHEBI:30616"/>
    </ligand>
</feature>
<dbReference type="SUPFAM" id="SSF55326">
    <property type="entry name" value="PurM N-terminal domain-like"/>
    <property type="match status" value="1"/>
</dbReference>
<keyword evidence="5" id="KW-1185">Reference proteome</keyword>
<dbReference type="Gene3D" id="3.30.1330.10">
    <property type="entry name" value="PurM-like, N-terminal domain"/>
    <property type="match status" value="1"/>
</dbReference>
<comment type="function">
    <text evidence="2">Catalyzes the ATP-dependent phosphorylation of thiamine-monophosphate (TMP) to form thiamine-pyrophosphate (TPP), the active form of vitamin B1.</text>
</comment>
<feature type="binding site" evidence="2">
    <location>
        <position position="161"/>
    </location>
    <ligand>
        <name>ATP</name>
        <dbReference type="ChEBI" id="CHEBI:30616"/>
    </ligand>
</feature>
<feature type="binding site" evidence="2">
    <location>
        <position position="58"/>
    </location>
    <ligand>
        <name>Mg(2+)</name>
        <dbReference type="ChEBI" id="CHEBI:18420"/>
        <label>1</label>
    </ligand>
</feature>
<dbReference type="GO" id="GO:0009228">
    <property type="term" value="P:thiamine biosynthetic process"/>
    <property type="evidence" value="ECO:0007669"/>
    <property type="project" value="UniProtKB-KW"/>
</dbReference>
<dbReference type="HAMAP" id="MF_02128">
    <property type="entry name" value="TMP_kinase"/>
    <property type="match status" value="1"/>
</dbReference>
<feature type="binding site" evidence="2">
    <location>
        <position position="87"/>
    </location>
    <ligand>
        <name>Mg(2+)</name>
        <dbReference type="ChEBI" id="CHEBI:18420"/>
        <label>4</label>
    </ligand>
</feature>
<feature type="binding site" evidence="2">
    <location>
        <position position="57"/>
    </location>
    <ligand>
        <name>Mg(2+)</name>
        <dbReference type="ChEBI" id="CHEBI:18420"/>
        <label>1</label>
    </ligand>
</feature>
<comment type="miscellaneous">
    <text evidence="2">Reaction mechanism of ThiL seems to utilize a direct, inline transfer of the gamma-phosphate of ATP to TMP rather than a phosphorylated enzyme intermediate.</text>
</comment>
<dbReference type="UniPathway" id="UPA00060">
    <property type="reaction ID" value="UER00142"/>
</dbReference>
<feature type="binding site" evidence="2">
    <location>
        <position position="241"/>
    </location>
    <ligand>
        <name>Mg(2+)</name>
        <dbReference type="ChEBI" id="CHEBI:18420"/>
        <label>5</label>
    </ligand>
</feature>
<dbReference type="NCBIfam" id="TIGR01379">
    <property type="entry name" value="thiL"/>
    <property type="match status" value="1"/>
</dbReference>
<dbReference type="InterPro" id="IPR016188">
    <property type="entry name" value="PurM-like_N"/>
</dbReference>
<dbReference type="CDD" id="cd02194">
    <property type="entry name" value="ThiL"/>
    <property type="match status" value="1"/>
</dbReference>
<dbReference type="EC" id="2.7.4.16" evidence="2"/>
<comment type="catalytic activity">
    <reaction evidence="2">
        <text>thiamine phosphate + ATP = thiamine diphosphate + ADP</text>
        <dbReference type="Rhea" id="RHEA:15913"/>
        <dbReference type="ChEBI" id="CHEBI:30616"/>
        <dbReference type="ChEBI" id="CHEBI:37575"/>
        <dbReference type="ChEBI" id="CHEBI:58937"/>
        <dbReference type="ChEBI" id="CHEBI:456216"/>
        <dbReference type="EC" id="2.7.4.16"/>
    </reaction>
</comment>
<keyword evidence="2" id="KW-0460">Magnesium</keyword>
<sequence>MIEDKNPQRTSIAQLGEFGLIDHLTRNFNITQQSTLKSIGDDAAVLDFKDKKAVVSTDLLIEGVHFDLAYMPLKHLGYKAVVVNLSDICAMNAKPTQITVSVAVSNRFPLEALEELFEGITHAAKEYKVDVIGGDTTSSQKGLIISITAIGEADENEIVYRNGAKHTDLLVVTGDIGAAYMGLQVLEREKQVFQVNPNSQPDLDPYTYLVERQLKPEARTDARTLLHALEIKPTSMIDISDGLSSEIIHLCKQSKVGCNLYEDKLPLDPQFISTCEEFNIDSTTVAINGGEDYELLFTIDINDFDKIKGNPNFSIIGHMTEENEGIHLVTRANTKIALKSRGWDALSE</sequence>
<dbReference type="InterPro" id="IPR036676">
    <property type="entry name" value="PurM-like_C_sf"/>
</dbReference>
<dbReference type="InterPro" id="IPR006283">
    <property type="entry name" value="ThiL-like"/>
</dbReference>
<dbReference type="PIRSF" id="PIRSF005303">
    <property type="entry name" value="Thiam_monoph_kin"/>
    <property type="match status" value="1"/>
</dbReference>
<feature type="binding site" evidence="2">
    <location>
        <position position="87"/>
    </location>
    <ligand>
        <name>Mg(2+)</name>
        <dbReference type="ChEBI" id="CHEBI:18420"/>
        <label>2</label>
    </ligand>
</feature>
<keyword evidence="2" id="KW-0547">Nucleotide-binding</keyword>
<dbReference type="GO" id="GO:0009229">
    <property type="term" value="P:thiamine diphosphate biosynthetic process"/>
    <property type="evidence" value="ECO:0007669"/>
    <property type="project" value="UniProtKB-UniRule"/>
</dbReference>
<feature type="domain" description="PurM-like N-terminal" evidence="3">
    <location>
        <begin position="40"/>
        <end position="152"/>
    </location>
</feature>
<feature type="binding site" evidence="2">
    <location>
        <position position="240"/>
    </location>
    <ligand>
        <name>ATP</name>
        <dbReference type="ChEBI" id="CHEBI:30616"/>
    </ligand>
</feature>
<gene>
    <name evidence="2" type="primary">thiL</name>
    <name evidence="4" type="ORF">SAMN05443663_103310</name>
</gene>
<keyword evidence="2" id="KW-0067">ATP-binding</keyword>
<dbReference type="PANTHER" id="PTHR30270:SF0">
    <property type="entry name" value="THIAMINE-MONOPHOSPHATE KINASE"/>
    <property type="match status" value="1"/>
</dbReference>
<feature type="binding site" evidence="2">
    <location>
        <position position="56"/>
    </location>
    <ligand>
        <name>Mg(2+)</name>
        <dbReference type="ChEBI" id="CHEBI:18420"/>
        <label>4</label>
    </ligand>
</feature>
<dbReference type="PANTHER" id="PTHR30270">
    <property type="entry name" value="THIAMINE-MONOPHOSPHATE KINASE"/>
    <property type="match status" value="1"/>
</dbReference>
<feature type="binding site" evidence="2">
    <location>
        <position position="87"/>
    </location>
    <ligand>
        <name>Mg(2+)</name>
        <dbReference type="ChEBI" id="CHEBI:18420"/>
        <label>3</label>
    </ligand>
</feature>
<evidence type="ECO:0000259" key="3">
    <source>
        <dbReference type="Pfam" id="PF00586"/>
    </source>
</evidence>
<feature type="binding site" evidence="2">
    <location>
        <position position="58"/>
    </location>
    <ligand>
        <name>Mg(2+)</name>
        <dbReference type="ChEBI" id="CHEBI:18420"/>
        <label>2</label>
    </ligand>
</feature>
<dbReference type="GO" id="GO:0000287">
    <property type="term" value="F:magnesium ion binding"/>
    <property type="evidence" value="ECO:0007669"/>
    <property type="project" value="UniProtKB-UniRule"/>
</dbReference>
<keyword evidence="2 4" id="KW-0418">Kinase</keyword>
<name>A0A1M5L9A5_9FLAO</name>
<keyword evidence="2" id="KW-0808">Transferase</keyword>
<evidence type="ECO:0000313" key="5">
    <source>
        <dbReference type="Proteomes" id="UP000184071"/>
    </source>
</evidence>
<organism evidence="4 5">
    <name type="scientific">Flavobacterium defluvii</name>
    <dbReference type="NCBI Taxonomy" id="370979"/>
    <lineage>
        <taxon>Bacteria</taxon>
        <taxon>Pseudomonadati</taxon>
        <taxon>Bacteroidota</taxon>
        <taxon>Flavobacteriia</taxon>
        <taxon>Flavobacteriales</taxon>
        <taxon>Flavobacteriaceae</taxon>
        <taxon>Flavobacterium</taxon>
    </lineage>
</organism>
<dbReference type="InterPro" id="IPR036921">
    <property type="entry name" value="PurM-like_N_sf"/>
</dbReference>
<feature type="binding site" evidence="2">
    <location>
        <position position="291"/>
    </location>
    <ligand>
        <name>substrate</name>
    </ligand>
</feature>
<dbReference type="EMBL" id="FQWC01000003">
    <property type="protein sequence ID" value="SHG61692.1"/>
    <property type="molecule type" value="Genomic_DNA"/>
</dbReference>
<dbReference type="RefSeq" id="WP_073415505.1">
    <property type="nucleotide sequence ID" value="NZ_FQWC01000003.1"/>
</dbReference>
<keyword evidence="2" id="KW-0479">Metal-binding</keyword>
<dbReference type="Gene3D" id="3.90.650.10">
    <property type="entry name" value="PurM-like C-terminal domain"/>
    <property type="match status" value="1"/>
</dbReference>
<dbReference type="AlphaFoldDB" id="A0A1M5L9A5"/>
<reference evidence="5" key="1">
    <citation type="submission" date="2016-11" db="EMBL/GenBank/DDBJ databases">
        <authorList>
            <person name="Varghese N."/>
            <person name="Submissions S."/>
        </authorList>
    </citation>
    <scope>NUCLEOTIDE SEQUENCE [LARGE SCALE GENOMIC DNA]</scope>
    <source>
        <strain evidence="5">DSM 17963</strain>
    </source>
</reference>